<name>X0S645_9ZZZZ</name>
<organism evidence="1">
    <name type="scientific">marine sediment metagenome</name>
    <dbReference type="NCBI Taxonomy" id="412755"/>
    <lineage>
        <taxon>unclassified sequences</taxon>
        <taxon>metagenomes</taxon>
        <taxon>ecological metagenomes</taxon>
    </lineage>
</organism>
<evidence type="ECO:0000313" key="1">
    <source>
        <dbReference type="EMBL" id="GAF70701.1"/>
    </source>
</evidence>
<proteinExistence type="predicted"/>
<protein>
    <submittedName>
        <fullName evidence="1">Uncharacterized protein</fullName>
    </submittedName>
</protein>
<gene>
    <name evidence="1" type="ORF">S01H1_05085</name>
</gene>
<reference evidence="1" key="1">
    <citation type="journal article" date="2014" name="Front. Microbiol.">
        <title>High frequency of phylogenetically diverse reductive dehalogenase-homologous genes in deep subseafloor sedimentary metagenomes.</title>
        <authorList>
            <person name="Kawai M."/>
            <person name="Futagami T."/>
            <person name="Toyoda A."/>
            <person name="Takaki Y."/>
            <person name="Nishi S."/>
            <person name="Hori S."/>
            <person name="Arai W."/>
            <person name="Tsubouchi T."/>
            <person name="Morono Y."/>
            <person name="Uchiyama I."/>
            <person name="Ito T."/>
            <person name="Fujiyama A."/>
            <person name="Inagaki F."/>
            <person name="Takami H."/>
        </authorList>
    </citation>
    <scope>NUCLEOTIDE SEQUENCE</scope>
    <source>
        <strain evidence="1">Expedition CK06-06</strain>
    </source>
</reference>
<dbReference type="AlphaFoldDB" id="X0S645"/>
<accession>X0S645</accession>
<sequence length="71" mass="8401">MKSAIELGWKKCKKCEGFTPNKSQICNICLQKKYKLLDMQRYVTDDCYSIVYILEEDVLKLIDEFEAKNEN</sequence>
<comment type="caution">
    <text evidence="1">The sequence shown here is derived from an EMBL/GenBank/DDBJ whole genome shotgun (WGS) entry which is preliminary data.</text>
</comment>
<dbReference type="EMBL" id="BARS01002649">
    <property type="protein sequence ID" value="GAF70701.1"/>
    <property type="molecule type" value="Genomic_DNA"/>
</dbReference>